<keyword evidence="3" id="KW-1185">Reference proteome</keyword>
<dbReference type="InterPro" id="IPR036689">
    <property type="entry name" value="ESAT-6-like_sf"/>
</dbReference>
<name>A0ABN3VMT0_9PSEU</name>
<feature type="region of interest" description="Disordered" evidence="1">
    <location>
        <begin position="1"/>
        <end position="20"/>
    </location>
</feature>
<comment type="caution">
    <text evidence="2">The sequence shown here is derived from an EMBL/GenBank/DDBJ whole genome shotgun (WGS) entry which is preliminary data.</text>
</comment>
<sequence>MGAFADEEDPLSKLEADPTKSNAESLQAAVEEAGWQVQAVNWVYEKVTGENLIEALIAPIVGDFSKIETNAEAWNQVGESLSSVRKNLNAGVSELRESWDGEGAMAFETLLVGTWTVALEGDALLAGLVGQGFQKAADMSRRMTDKALELIKKLVDRLIETAATGWIPVAGWANAVRQVERCIDIVTTVYEIYTALEEMYNSVVALVESVQSAGTNLSKIQDVRSLGDAVNLGMELKDNAIEVRDSATGVRDAANNTRTAFSNASNASNASGGSGGGAGGGSGGSGSGGASSGSGSSGYQTLASGTL</sequence>
<evidence type="ECO:0008006" key="4">
    <source>
        <dbReference type="Google" id="ProtNLM"/>
    </source>
</evidence>
<accession>A0ABN3VMT0</accession>
<gene>
    <name evidence="2" type="ORF">GCM10010470_62460</name>
</gene>
<dbReference type="Proteomes" id="UP001500979">
    <property type="component" value="Unassembled WGS sequence"/>
</dbReference>
<reference evidence="2 3" key="1">
    <citation type="journal article" date="2019" name="Int. J. Syst. Evol. Microbiol.">
        <title>The Global Catalogue of Microorganisms (GCM) 10K type strain sequencing project: providing services to taxonomists for standard genome sequencing and annotation.</title>
        <authorList>
            <consortium name="The Broad Institute Genomics Platform"/>
            <consortium name="The Broad Institute Genome Sequencing Center for Infectious Disease"/>
            <person name="Wu L."/>
            <person name="Ma J."/>
        </authorList>
    </citation>
    <scope>NUCLEOTIDE SEQUENCE [LARGE SCALE GENOMIC DNA]</scope>
    <source>
        <strain evidence="2 3">JCM 9383</strain>
    </source>
</reference>
<evidence type="ECO:0000256" key="1">
    <source>
        <dbReference type="SAM" id="MobiDB-lite"/>
    </source>
</evidence>
<feature type="compositionally biased region" description="Low complexity" evidence="1">
    <location>
        <begin position="262"/>
        <end position="271"/>
    </location>
</feature>
<feature type="compositionally biased region" description="Gly residues" evidence="1">
    <location>
        <begin position="272"/>
        <end position="296"/>
    </location>
</feature>
<dbReference type="SUPFAM" id="SSF140453">
    <property type="entry name" value="EsxAB dimer-like"/>
    <property type="match status" value="1"/>
</dbReference>
<organism evidence="2 3">
    <name type="scientific">Saccharopolyspora taberi</name>
    <dbReference type="NCBI Taxonomy" id="60895"/>
    <lineage>
        <taxon>Bacteria</taxon>
        <taxon>Bacillati</taxon>
        <taxon>Actinomycetota</taxon>
        <taxon>Actinomycetes</taxon>
        <taxon>Pseudonocardiales</taxon>
        <taxon>Pseudonocardiaceae</taxon>
        <taxon>Saccharopolyspora</taxon>
    </lineage>
</organism>
<feature type="region of interest" description="Disordered" evidence="1">
    <location>
        <begin position="261"/>
        <end position="307"/>
    </location>
</feature>
<protein>
    <recommendedName>
        <fullName evidence="4">WXG100 family type VII secretion target</fullName>
    </recommendedName>
</protein>
<evidence type="ECO:0000313" key="2">
    <source>
        <dbReference type="EMBL" id="GAA2818636.1"/>
    </source>
</evidence>
<proteinExistence type="predicted"/>
<dbReference type="RefSeq" id="WP_344685905.1">
    <property type="nucleotide sequence ID" value="NZ_BAAAUX010000034.1"/>
</dbReference>
<dbReference type="EMBL" id="BAAAUX010000034">
    <property type="protein sequence ID" value="GAA2818636.1"/>
    <property type="molecule type" value="Genomic_DNA"/>
</dbReference>
<evidence type="ECO:0000313" key="3">
    <source>
        <dbReference type="Proteomes" id="UP001500979"/>
    </source>
</evidence>